<dbReference type="Gene3D" id="3.30.70.270">
    <property type="match status" value="1"/>
</dbReference>
<accession>J3LVY4</accession>
<organism evidence="3">
    <name type="scientific">Oryza brachyantha</name>
    <name type="common">malo sina</name>
    <dbReference type="NCBI Taxonomy" id="4533"/>
    <lineage>
        <taxon>Eukaryota</taxon>
        <taxon>Viridiplantae</taxon>
        <taxon>Streptophyta</taxon>
        <taxon>Embryophyta</taxon>
        <taxon>Tracheophyta</taxon>
        <taxon>Spermatophyta</taxon>
        <taxon>Magnoliopsida</taxon>
        <taxon>Liliopsida</taxon>
        <taxon>Poales</taxon>
        <taxon>Poaceae</taxon>
        <taxon>BOP clade</taxon>
        <taxon>Oryzoideae</taxon>
        <taxon>Oryzeae</taxon>
        <taxon>Oryzinae</taxon>
        <taxon>Oryza</taxon>
    </lineage>
</organism>
<evidence type="ECO:0000313" key="3">
    <source>
        <dbReference type="EnsemblPlants" id="OB04G13090.1"/>
    </source>
</evidence>
<name>J3LVY4_ORYBR</name>
<dbReference type="InterPro" id="IPR032567">
    <property type="entry name" value="RTL1-rel"/>
</dbReference>
<dbReference type="STRING" id="4533.J3LVY4"/>
<feature type="chain" id="PRO_5003772793" description="Retrotransposon gag domain-containing protein" evidence="1">
    <location>
        <begin position="24"/>
        <end position="341"/>
    </location>
</feature>
<dbReference type="AlphaFoldDB" id="J3LVY4"/>
<sequence length="341" mass="39001">MQAETTALLFFLYLSQLFMHVQDVGIDFGLLDGICGEILPVTWNVFKEAFRTAHISEDIMEIKRKEVRNLQQNNMSFMDFLNKFNYLSRYVPEEMTSEARKVNLCQERLNPDIKHQHSAHDIPNMNSLADKALHIEESAKEMIADHKRKWVAQKYASSGLDIILGMDWLSKHRGNIDCANRAISLVNTDGKVVNSTSDRASTSQQPSLHSLFVSELNLVPVVCEYPDVFPNELPSMPPNCDIEFVINLVPGTALIAKRPYRMTSENLVDLKKQIDEQLEKGFIRSSSSPWGCPVLFALKRDGTMRMCVDYRPLNEATIKNKYPLPRIDDLFDHLTSARIFF</sequence>
<dbReference type="InterPro" id="IPR005162">
    <property type="entry name" value="Retrotrans_gag_dom"/>
</dbReference>
<dbReference type="SUPFAM" id="SSF56672">
    <property type="entry name" value="DNA/RNA polymerases"/>
    <property type="match status" value="1"/>
</dbReference>
<evidence type="ECO:0000259" key="2">
    <source>
        <dbReference type="Pfam" id="PF03732"/>
    </source>
</evidence>
<dbReference type="PANTHER" id="PTHR15503:SF45">
    <property type="entry name" value="RNA-DIRECTED DNA POLYMERASE HOMOLOG"/>
    <property type="match status" value="1"/>
</dbReference>
<proteinExistence type="predicted"/>
<dbReference type="InterPro" id="IPR043128">
    <property type="entry name" value="Rev_trsase/Diguanyl_cyclase"/>
</dbReference>
<feature type="signal peptide" evidence="1">
    <location>
        <begin position="1"/>
        <end position="23"/>
    </location>
</feature>
<dbReference type="Proteomes" id="UP000006038">
    <property type="component" value="Chromosome 4"/>
</dbReference>
<dbReference type="HOGENOM" id="CLU_814755_0_0_1"/>
<dbReference type="eggNOG" id="KOG0017">
    <property type="taxonomic scope" value="Eukaryota"/>
</dbReference>
<protein>
    <recommendedName>
        <fullName evidence="2">Retrotransposon gag domain-containing protein</fullName>
    </recommendedName>
</protein>
<reference evidence="3" key="1">
    <citation type="journal article" date="2013" name="Nat. Commun.">
        <title>Whole-genome sequencing of Oryza brachyantha reveals mechanisms underlying Oryza genome evolution.</title>
        <authorList>
            <person name="Chen J."/>
            <person name="Huang Q."/>
            <person name="Gao D."/>
            <person name="Wang J."/>
            <person name="Lang Y."/>
            <person name="Liu T."/>
            <person name="Li B."/>
            <person name="Bai Z."/>
            <person name="Luis Goicoechea J."/>
            <person name="Liang C."/>
            <person name="Chen C."/>
            <person name="Zhang W."/>
            <person name="Sun S."/>
            <person name="Liao Y."/>
            <person name="Zhang X."/>
            <person name="Yang L."/>
            <person name="Song C."/>
            <person name="Wang M."/>
            <person name="Shi J."/>
            <person name="Liu G."/>
            <person name="Liu J."/>
            <person name="Zhou H."/>
            <person name="Zhou W."/>
            <person name="Yu Q."/>
            <person name="An N."/>
            <person name="Chen Y."/>
            <person name="Cai Q."/>
            <person name="Wang B."/>
            <person name="Liu B."/>
            <person name="Min J."/>
            <person name="Huang Y."/>
            <person name="Wu H."/>
            <person name="Li Z."/>
            <person name="Zhang Y."/>
            <person name="Yin Y."/>
            <person name="Song W."/>
            <person name="Jiang J."/>
            <person name="Jackson S.A."/>
            <person name="Wing R.A."/>
            <person name="Wang J."/>
            <person name="Chen M."/>
        </authorList>
    </citation>
    <scope>NUCLEOTIDE SEQUENCE [LARGE SCALE GENOMIC DNA]</scope>
    <source>
        <strain evidence="3">cv. IRGC 101232</strain>
    </source>
</reference>
<evidence type="ECO:0000313" key="4">
    <source>
        <dbReference type="Proteomes" id="UP000006038"/>
    </source>
</evidence>
<dbReference type="InterPro" id="IPR021109">
    <property type="entry name" value="Peptidase_aspartic_dom_sf"/>
</dbReference>
<dbReference type="Gene3D" id="2.40.70.10">
    <property type="entry name" value="Acid Proteases"/>
    <property type="match status" value="1"/>
</dbReference>
<evidence type="ECO:0000256" key="1">
    <source>
        <dbReference type="SAM" id="SignalP"/>
    </source>
</evidence>
<reference evidence="3" key="2">
    <citation type="submission" date="2013-04" db="UniProtKB">
        <authorList>
            <consortium name="EnsemblPlants"/>
        </authorList>
    </citation>
    <scope>IDENTIFICATION</scope>
</reference>
<dbReference type="Gramene" id="OB04G13090.1">
    <property type="protein sequence ID" value="OB04G13090.1"/>
    <property type="gene ID" value="OB04G13090"/>
</dbReference>
<feature type="domain" description="Retrotransposon gag" evidence="2">
    <location>
        <begin position="41"/>
        <end position="109"/>
    </location>
</feature>
<dbReference type="Pfam" id="PF08284">
    <property type="entry name" value="RVP_2"/>
    <property type="match status" value="1"/>
</dbReference>
<dbReference type="Pfam" id="PF03732">
    <property type="entry name" value="Retrotrans_gag"/>
    <property type="match status" value="1"/>
</dbReference>
<dbReference type="Gene3D" id="3.10.10.10">
    <property type="entry name" value="HIV Type 1 Reverse Transcriptase, subunit A, domain 1"/>
    <property type="match status" value="1"/>
</dbReference>
<dbReference type="OMA" id="EDIMEIK"/>
<keyword evidence="4" id="KW-1185">Reference proteome</keyword>
<dbReference type="PANTHER" id="PTHR15503">
    <property type="entry name" value="LDOC1 RELATED"/>
    <property type="match status" value="1"/>
</dbReference>
<keyword evidence="1" id="KW-0732">Signal</keyword>
<dbReference type="EnsemblPlants" id="OB04G13090.1">
    <property type="protein sequence ID" value="OB04G13090.1"/>
    <property type="gene ID" value="OB04G13090"/>
</dbReference>
<dbReference type="InterPro" id="IPR043502">
    <property type="entry name" value="DNA/RNA_pol_sf"/>
</dbReference>